<dbReference type="Pfam" id="PF12705">
    <property type="entry name" value="PDDEXK_1"/>
    <property type="match status" value="1"/>
</dbReference>
<reference evidence="17 18" key="1">
    <citation type="submission" date="2019-08" db="EMBL/GenBank/DDBJ databases">
        <title>In-depth cultivation of the pig gut microbiome towards novel bacterial diversity and tailored functional studies.</title>
        <authorList>
            <person name="Wylensek D."/>
            <person name="Hitch T.C.A."/>
            <person name="Clavel T."/>
        </authorList>
    </citation>
    <scope>NUCLEOTIDE SEQUENCE [LARGE SCALE GENOMIC DNA]</scope>
    <source>
        <strain evidence="17 18">Oil+RF-744-WCA-WT-13</strain>
    </source>
</reference>
<dbReference type="GO" id="GO:0043138">
    <property type="term" value="F:3'-5' DNA helicase activity"/>
    <property type="evidence" value="ECO:0007669"/>
    <property type="project" value="UniProtKB-UniRule"/>
</dbReference>
<comment type="similarity">
    <text evidence="13">Belongs to the helicase family. AddA subfamily.</text>
</comment>
<comment type="function">
    <text evidence="13">The heterodimer acts as both an ATP-dependent DNA helicase and an ATP-dependent, dual-direction single-stranded exonuclease. Recognizes the chi site generating a DNA molecule suitable for the initiation of homologous recombination. The AddA nuclease domain is required for chi fragment generation; this subunit has the helicase and 3' -&gt; 5' nuclease activities.</text>
</comment>
<dbReference type="EC" id="3.1.-.-" evidence="13"/>
<evidence type="ECO:0000256" key="3">
    <source>
        <dbReference type="ARBA" id="ARBA00022763"/>
    </source>
</evidence>
<dbReference type="Gene3D" id="3.40.50.300">
    <property type="entry name" value="P-loop containing nucleotide triphosphate hydrolases"/>
    <property type="match status" value="4"/>
</dbReference>
<keyword evidence="6 13" id="KW-0269">Exonuclease</keyword>
<dbReference type="EC" id="5.6.2.4" evidence="13"/>
<evidence type="ECO:0000256" key="8">
    <source>
        <dbReference type="ARBA" id="ARBA00023125"/>
    </source>
</evidence>
<name>A0A7X2P7X3_9FIRM</name>
<dbReference type="InterPro" id="IPR011335">
    <property type="entry name" value="Restrct_endonuc-II-like"/>
</dbReference>
<keyword evidence="9 13" id="KW-0234">DNA repair</keyword>
<dbReference type="EMBL" id="VUMV01000003">
    <property type="protein sequence ID" value="MST81889.1"/>
    <property type="molecule type" value="Genomic_DNA"/>
</dbReference>
<evidence type="ECO:0000313" key="17">
    <source>
        <dbReference type="EMBL" id="MST81889.1"/>
    </source>
</evidence>
<keyword evidence="4 13" id="KW-0378">Hydrolase</keyword>
<keyword evidence="18" id="KW-1185">Reference proteome</keyword>
<dbReference type="InterPro" id="IPR014152">
    <property type="entry name" value="AddA"/>
</dbReference>
<dbReference type="Proteomes" id="UP000466864">
    <property type="component" value="Unassembled WGS sequence"/>
</dbReference>
<dbReference type="RefSeq" id="WP_154457793.1">
    <property type="nucleotide sequence ID" value="NZ_VUMV01000003.1"/>
</dbReference>
<dbReference type="InterPro" id="IPR027417">
    <property type="entry name" value="P-loop_NTPase"/>
</dbReference>
<keyword evidence="7 13" id="KW-0067">ATP-binding</keyword>
<dbReference type="PROSITE" id="PS51198">
    <property type="entry name" value="UVRD_HELICASE_ATP_BIND"/>
    <property type="match status" value="1"/>
</dbReference>
<dbReference type="PANTHER" id="PTHR11070:SF48">
    <property type="entry name" value="ATP-DEPENDENT HELICASE_NUCLEASE SUBUNIT A"/>
    <property type="match status" value="1"/>
</dbReference>
<evidence type="ECO:0000313" key="18">
    <source>
        <dbReference type="Proteomes" id="UP000466864"/>
    </source>
</evidence>
<keyword evidence="3 13" id="KW-0227">DNA damage</keyword>
<evidence type="ECO:0000256" key="6">
    <source>
        <dbReference type="ARBA" id="ARBA00022839"/>
    </source>
</evidence>
<proteinExistence type="inferred from homology"/>
<dbReference type="CDD" id="cd17932">
    <property type="entry name" value="DEXQc_UvrD"/>
    <property type="match status" value="1"/>
</dbReference>
<evidence type="ECO:0000256" key="11">
    <source>
        <dbReference type="ARBA" id="ARBA00034617"/>
    </source>
</evidence>
<dbReference type="GO" id="GO:0005829">
    <property type="term" value="C:cytosol"/>
    <property type="evidence" value="ECO:0007669"/>
    <property type="project" value="TreeGrafter"/>
</dbReference>
<evidence type="ECO:0000256" key="10">
    <source>
        <dbReference type="ARBA" id="ARBA00023235"/>
    </source>
</evidence>
<dbReference type="GO" id="GO:0000724">
    <property type="term" value="P:double-strand break repair via homologous recombination"/>
    <property type="evidence" value="ECO:0007669"/>
    <property type="project" value="UniProtKB-UniRule"/>
</dbReference>
<accession>A0A7X2P7X3</accession>
<gene>
    <name evidence="13 17" type="primary">addA</name>
    <name evidence="17" type="ORF">FYJ60_06120</name>
</gene>
<keyword evidence="10 13" id="KW-0413">Isomerase</keyword>
<evidence type="ECO:0000256" key="7">
    <source>
        <dbReference type="ARBA" id="ARBA00022840"/>
    </source>
</evidence>
<dbReference type="GO" id="GO:0005524">
    <property type="term" value="F:ATP binding"/>
    <property type="evidence" value="ECO:0007669"/>
    <property type="project" value="UniProtKB-UniRule"/>
</dbReference>
<evidence type="ECO:0000256" key="4">
    <source>
        <dbReference type="ARBA" id="ARBA00022801"/>
    </source>
</evidence>
<dbReference type="PROSITE" id="PS51217">
    <property type="entry name" value="UVRD_HELICASE_CTER"/>
    <property type="match status" value="1"/>
</dbReference>
<dbReference type="Pfam" id="PF00580">
    <property type="entry name" value="UvrD-helicase"/>
    <property type="match status" value="1"/>
</dbReference>
<organism evidence="17 18">
    <name type="scientific">Bilifractor porci</name>
    <dbReference type="NCBI Taxonomy" id="2606636"/>
    <lineage>
        <taxon>Bacteria</taxon>
        <taxon>Bacillati</taxon>
        <taxon>Bacillota</taxon>
        <taxon>Clostridia</taxon>
        <taxon>Lachnospirales</taxon>
        <taxon>Lachnospiraceae</taxon>
        <taxon>Bilifractor</taxon>
    </lineage>
</organism>
<evidence type="ECO:0000256" key="13">
    <source>
        <dbReference type="HAMAP-Rule" id="MF_01451"/>
    </source>
</evidence>
<dbReference type="Gene3D" id="3.90.320.10">
    <property type="match status" value="1"/>
</dbReference>
<comment type="catalytic activity">
    <reaction evidence="12 13">
        <text>ATP + H2O = ADP + phosphate + H(+)</text>
        <dbReference type="Rhea" id="RHEA:13065"/>
        <dbReference type="ChEBI" id="CHEBI:15377"/>
        <dbReference type="ChEBI" id="CHEBI:15378"/>
        <dbReference type="ChEBI" id="CHEBI:30616"/>
        <dbReference type="ChEBI" id="CHEBI:43474"/>
        <dbReference type="ChEBI" id="CHEBI:456216"/>
        <dbReference type="EC" id="5.6.2.4"/>
    </reaction>
</comment>
<dbReference type="NCBIfam" id="TIGR02785">
    <property type="entry name" value="addA_Gpos"/>
    <property type="match status" value="1"/>
</dbReference>
<dbReference type="InterPro" id="IPR038726">
    <property type="entry name" value="PDDEXK_AddAB-type"/>
</dbReference>
<feature type="domain" description="UvrD-like helicase ATP-binding" evidence="15">
    <location>
        <begin position="3"/>
        <end position="498"/>
    </location>
</feature>
<evidence type="ECO:0000256" key="5">
    <source>
        <dbReference type="ARBA" id="ARBA00022806"/>
    </source>
</evidence>
<dbReference type="HAMAP" id="MF_01451">
    <property type="entry name" value="AddA"/>
    <property type="match status" value="1"/>
</dbReference>
<evidence type="ECO:0000259" key="16">
    <source>
        <dbReference type="PROSITE" id="PS51217"/>
    </source>
</evidence>
<dbReference type="InterPro" id="IPR011604">
    <property type="entry name" value="PDDEXK-like_dom_sf"/>
</dbReference>
<dbReference type="GO" id="GO:0033202">
    <property type="term" value="C:DNA helicase complex"/>
    <property type="evidence" value="ECO:0007669"/>
    <property type="project" value="TreeGrafter"/>
</dbReference>
<evidence type="ECO:0000256" key="14">
    <source>
        <dbReference type="PROSITE-ProRule" id="PRU00560"/>
    </source>
</evidence>
<dbReference type="GO" id="GO:0003690">
    <property type="term" value="F:double-stranded DNA binding"/>
    <property type="evidence" value="ECO:0007669"/>
    <property type="project" value="UniProtKB-UniRule"/>
</dbReference>
<comment type="subunit">
    <text evidence="13">Heterodimer of AddA and AddB/RexB.</text>
</comment>
<evidence type="ECO:0000256" key="2">
    <source>
        <dbReference type="ARBA" id="ARBA00022741"/>
    </source>
</evidence>
<dbReference type="SUPFAM" id="SSF52980">
    <property type="entry name" value="Restriction endonuclease-like"/>
    <property type="match status" value="1"/>
</dbReference>
<dbReference type="InterPro" id="IPR000212">
    <property type="entry name" value="DNA_helicase_UvrD/REP"/>
</dbReference>
<evidence type="ECO:0000256" key="9">
    <source>
        <dbReference type="ARBA" id="ARBA00023204"/>
    </source>
</evidence>
<dbReference type="PANTHER" id="PTHR11070">
    <property type="entry name" value="UVRD / RECB / PCRA DNA HELICASE FAMILY MEMBER"/>
    <property type="match status" value="1"/>
</dbReference>
<feature type="binding site" evidence="14">
    <location>
        <begin position="24"/>
        <end position="31"/>
    </location>
    <ligand>
        <name>ATP</name>
        <dbReference type="ChEBI" id="CHEBI:30616"/>
    </ligand>
</feature>
<keyword evidence="5 13" id="KW-0347">Helicase</keyword>
<evidence type="ECO:0000256" key="12">
    <source>
        <dbReference type="ARBA" id="ARBA00048988"/>
    </source>
</evidence>
<feature type="domain" description="UvrD-like helicase C-terminal" evidence="16">
    <location>
        <begin position="527"/>
        <end position="833"/>
    </location>
</feature>
<comment type="caution">
    <text evidence="17">The sequence shown here is derived from an EMBL/GenBank/DDBJ whole genome shotgun (WGS) entry which is preliminary data.</text>
</comment>
<dbReference type="InterPro" id="IPR014017">
    <property type="entry name" value="DNA_helicase_UvrD-like_C"/>
</dbReference>
<evidence type="ECO:0000259" key="15">
    <source>
        <dbReference type="PROSITE" id="PS51198"/>
    </source>
</evidence>
<dbReference type="SUPFAM" id="SSF52540">
    <property type="entry name" value="P-loop containing nucleoside triphosphate hydrolases"/>
    <property type="match status" value="1"/>
</dbReference>
<keyword evidence="8 13" id="KW-0238">DNA-binding</keyword>
<sequence>MSVKWTEEQQAVISLREKNLLVSAAAGSGKTAVLVERILSLITDPEHPVNLDELLVVTFTRAAAGEMKERIGAALEKKLAEDPGNVHLQQQGALLHHAQISTIHGFCTSVIQNYYQRIDLDPGYRIGDENELSMIKREVLGNVIEERYAQNRPEFQNFAESFASGKTDSRLEELVLQVYEQAVSEPWPGEWLEKCRKTSTVTKEEELEKAPWMQAVLAEAEKRKESIRLLQAKNLGDMRREDAPSCYADNIAYDRDAVNALCSCRTYEDYRRTLAEWEKNRLSSRRLQKGEDAGLKEQIKNRHNQIWDQIAVLRGQYFSRTVQEILQEMEDTAPFMEELVQLTSDFMAAFGEEKRKRNLCDFSDLEHFALRILLEKGEDGTLRRTDAAREISGRYAAVMIDEYQDSNYIQEALLAAVSGNGEGRNNRFMVGDIKQSIYGFRQARPDLFLEKYHSYLPFQEKNSCSGQDGQTVPIGREAKERSGEDSLRIDLFQNFRSRAQILDTVNALFRKLMVPEFGGITYDDAAALHYGAAYYPGCPDPDFPDSELLLLDRGSEEFQEDHGRDVMIEAEARLVAAKIRKLQREGWVWDKDTEAFRRPEWNDFAVLLRSVSGWADVFVKVLNEEGIPAYSLSREGYFSAMEVVLVLDYLRILDNPRQEIPFAAVLHSPIGNLTDTEMALLKTTFPESPVYEAAEKFAQPDLPAEKKSEPLSGEETEETEVLRNKLQTFFETYHMLRAQVSFTAVHDLVQEVLDRTGFGDYAASMPAGEQRKANLDMLTEKAYAFEQTGNCGLFSFIRYIERMNRYQIDEGEVNLYSENENIVRVMTIHKSKGLEFPIVFVSGLGKQFNLSDQKGNVLLNSRLGIGLEDFHPETRIKHSTLQRSAIALQNSLESRAEELRVLYVALTRAKEKLVMTGVVADAAGLPEPEESIPYTKLTGARCYLDWILPARPEDRKILDTQIVSGSFLKEEEERTAEHYVGNLREIPGTLPAGEDNQADTGADGIRLTVEEGALTEDKKKEEQILQTLRRISAFSYPYSRAASLPAKMTVSELKKAELEEMQEDRGKEMYPAEGIVPYIPAFMREKKLPEETAGASRGTIWHHFLQTFDYSQIKETETGETDAEEAVRREKQRMLDDGILSQADAAVISEKTMAGFLSSDLGERMRRAARKGSLHREQPFVLDVPADEIDSSWPVDEKILVQGIIDAYFEEDGGFILVDYKTDRVRTRDGRDLAEKYRPQLLFYRKALEQITGTPVRETWLYSFALGKKIRV</sequence>
<dbReference type="FunFam" id="3.40.50.300:FF:001236">
    <property type="entry name" value="ATP-dependent helicase/nuclease subunit A"/>
    <property type="match status" value="1"/>
</dbReference>
<comment type="catalytic activity">
    <reaction evidence="11 13">
        <text>Couples ATP hydrolysis with the unwinding of duplex DNA by translocating in the 3'-5' direction.</text>
        <dbReference type="EC" id="5.6.2.4"/>
    </reaction>
</comment>
<keyword evidence="1 13" id="KW-0540">Nuclease</keyword>
<dbReference type="GO" id="GO:0008408">
    <property type="term" value="F:3'-5' exonuclease activity"/>
    <property type="evidence" value="ECO:0007669"/>
    <property type="project" value="UniProtKB-UniRule"/>
</dbReference>
<protein>
    <recommendedName>
        <fullName evidence="13">ATP-dependent helicase/nuclease subunit A</fullName>
        <ecNumber evidence="13">3.1.-.-</ecNumber>
        <ecNumber evidence="13">5.6.2.4</ecNumber>
    </recommendedName>
    <alternativeName>
        <fullName evidence="13">ATP-dependent helicase/nuclease AddA</fullName>
    </alternativeName>
    <alternativeName>
        <fullName evidence="13">DNA 3'-5' helicase AddA</fullName>
    </alternativeName>
</protein>
<keyword evidence="2 13" id="KW-0547">Nucleotide-binding</keyword>
<dbReference type="InterPro" id="IPR014016">
    <property type="entry name" value="UvrD-like_ATP-bd"/>
</dbReference>
<dbReference type="AlphaFoldDB" id="A0A7X2P7X3"/>
<comment type="cofactor">
    <cofactor evidence="13">
        <name>Mg(2+)</name>
        <dbReference type="ChEBI" id="CHEBI:18420"/>
    </cofactor>
</comment>
<evidence type="ECO:0000256" key="1">
    <source>
        <dbReference type="ARBA" id="ARBA00022722"/>
    </source>
</evidence>
<dbReference type="Pfam" id="PF13361">
    <property type="entry name" value="UvrD_C"/>
    <property type="match status" value="1"/>
</dbReference>